<protein>
    <recommendedName>
        <fullName evidence="3">Bacterial sugar transferase domain-containing protein</fullName>
    </recommendedName>
</protein>
<evidence type="ECO:0000313" key="4">
    <source>
        <dbReference type="EMBL" id="PNL91954.1"/>
    </source>
</evidence>
<accession>A0A2J9PNL6</accession>
<dbReference type="PANTHER" id="PTHR30576">
    <property type="entry name" value="COLANIC BIOSYNTHESIS UDP-GLUCOSE LIPID CARRIER TRANSFERASE"/>
    <property type="match status" value="1"/>
</dbReference>
<evidence type="ECO:0000313" key="5">
    <source>
        <dbReference type="Proteomes" id="UP000192813"/>
    </source>
</evidence>
<gene>
    <name evidence="4" type="ORF">A6J77_006825</name>
</gene>
<evidence type="ECO:0000256" key="1">
    <source>
        <dbReference type="ARBA" id="ARBA00006464"/>
    </source>
</evidence>
<keyword evidence="2" id="KW-1133">Transmembrane helix</keyword>
<evidence type="ECO:0000259" key="3">
    <source>
        <dbReference type="Pfam" id="PF02397"/>
    </source>
</evidence>
<comment type="similarity">
    <text evidence="1">Belongs to the bacterial sugar transferase family.</text>
</comment>
<feature type="domain" description="Bacterial sugar transferase" evidence="3">
    <location>
        <begin position="9"/>
        <end position="184"/>
    </location>
</feature>
<keyword evidence="2" id="KW-0812">Transmembrane</keyword>
<sequence length="210" mass="24308">MGVYKNVIKRILDVVVSGLLLVILLPLLLFISLLIKIKLGSPVIFSQDRPGQNEKNFKMYKFRTMTNERDSLGQLLPDAKRLTGFGKKLRRTSLDELPELWNIFIGNMSFVGPRPLLIRYLPYYTIKEKQRHNVKPGLTGLSQVNGRNNLEWNRRLALDSFYANNVTFLLDLKIILKTFIKVFKKSDIADGDELEIRSLDIERNNENRLS</sequence>
<feature type="transmembrane region" description="Helical" evidence="2">
    <location>
        <begin position="12"/>
        <end position="35"/>
    </location>
</feature>
<keyword evidence="2" id="KW-0472">Membrane</keyword>
<dbReference type="PANTHER" id="PTHR30576:SF8">
    <property type="entry name" value="UNDECAPRENYL-PHOSPHATE GALACTOSE PHOSPHOTRANSFERASE"/>
    <property type="match status" value="1"/>
</dbReference>
<reference evidence="5" key="1">
    <citation type="submission" date="2017-12" db="EMBL/GenBank/DDBJ databases">
        <title>FDA dAtabase for Regulatory Grade micrObial Sequences (FDA-ARGOS): Supporting development and validation of Infectious Disease Dx tests.</title>
        <authorList>
            <person name="Hoffmann M."/>
            <person name="Allard M."/>
            <person name="Evans P."/>
            <person name="Brown E."/>
            <person name="Tallon L."/>
            <person name="Sadzewicz L."/>
            <person name="Sengamalay N."/>
            <person name="Ott S."/>
            <person name="Godinez A."/>
            <person name="Nagaraj S."/>
            <person name="Vavikolanu K."/>
            <person name="Aluvathingal J."/>
            <person name="Nadendla S."/>
            <person name="Sichtig H."/>
        </authorList>
    </citation>
    <scope>NUCLEOTIDE SEQUENCE [LARGE SCALE GENOMIC DNA]</scope>
    <source>
        <strain evidence="5">FDAARGOS_249</strain>
    </source>
</reference>
<proteinExistence type="inferred from homology"/>
<dbReference type="AlphaFoldDB" id="A0A2J9PNL6"/>
<name>A0A2J9PNL6_9LACT</name>
<dbReference type="Proteomes" id="UP000192813">
    <property type="component" value="Unassembled WGS sequence"/>
</dbReference>
<organism evidence="4 5">
    <name type="scientific">Aerococcus viridans</name>
    <dbReference type="NCBI Taxonomy" id="1377"/>
    <lineage>
        <taxon>Bacteria</taxon>
        <taxon>Bacillati</taxon>
        <taxon>Bacillota</taxon>
        <taxon>Bacilli</taxon>
        <taxon>Lactobacillales</taxon>
        <taxon>Aerococcaceae</taxon>
        <taxon>Aerococcus</taxon>
    </lineage>
</organism>
<dbReference type="Pfam" id="PF02397">
    <property type="entry name" value="Bac_transf"/>
    <property type="match status" value="1"/>
</dbReference>
<evidence type="ECO:0000256" key="2">
    <source>
        <dbReference type="SAM" id="Phobius"/>
    </source>
</evidence>
<dbReference type="GO" id="GO:0016780">
    <property type="term" value="F:phosphotransferase activity, for other substituted phosphate groups"/>
    <property type="evidence" value="ECO:0007669"/>
    <property type="project" value="TreeGrafter"/>
</dbReference>
<dbReference type="EMBL" id="NBTM02000001">
    <property type="protein sequence ID" value="PNL91954.1"/>
    <property type="molecule type" value="Genomic_DNA"/>
</dbReference>
<dbReference type="InterPro" id="IPR003362">
    <property type="entry name" value="Bact_transf"/>
</dbReference>
<comment type="caution">
    <text evidence="4">The sequence shown here is derived from an EMBL/GenBank/DDBJ whole genome shotgun (WGS) entry which is preliminary data.</text>
</comment>
<dbReference type="RefSeq" id="WP_083069355.1">
    <property type="nucleotide sequence ID" value="NZ_JAMWLF010000002.1"/>
</dbReference>